<dbReference type="SUPFAM" id="SSF110857">
    <property type="entry name" value="Gamma-glutamyl cyclotransferase-like"/>
    <property type="match status" value="1"/>
</dbReference>
<dbReference type="InterPro" id="IPR009288">
    <property type="entry name" value="AIG2-like_dom"/>
</dbReference>
<proteinExistence type="predicted"/>
<evidence type="ECO:0000313" key="4">
    <source>
        <dbReference type="EMBL" id="GAA0939806.1"/>
    </source>
</evidence>
<evidence type="ECO:0000256" key="2">
    <source>
        <dbReference type="ARBA" id="ARBA00030602"/>
    </source>
</evidence>
<dbReference type="Gene3D" id="3.10.490.10">
    <property type="entry name" value="Gamma-glutamyl cyclotransferase-like"/>
    <property type="match status" value="1"/>
</dbReference>
<evidence type="ECO:0000313" key="5">
    <source>
        <dbReference type="Proteomes" id="UP001500665"/>
    </source>
</evidence>
<name>A0ABP4AU70_9ACTN</name>
<dbReference type="PANTHER" id="PTHR31544">
    <property type="entry name" value="AIG2-LIKE PROTEIN D"/>
    <property type="match status" value="1"/>
</dbReference>
<organism evidence="4 5">
    <name type="scientific">Actinocorallia libanotica</name>
    <dbReference type="NCBI Taxonomy" id="46162"/>
    <lineage>
        <taxon>Bacteria</taxon>
        <taxon>Bacillati</taxon>
        <taxon>Actinomycetota</taxon>
        <taxon>Actinomycetes</taxon>
        <taxon>Streptosporangiales</taxon>
        <taxon>Thermomonosporaceae</taxon>
        <taxon>Actinocorallia</taxon>
    </lineage>
</organism>
<evidence type="ECO:0000259" key="3">
    <source>
        <dbReference type="Pfam" id="PF06094"/>
    </source>
</evidence>
<dbReference type="Proteomes" id="UP001500665">
    <property type="component" value="Unassembled WGS sequence"/>
</dbReference>
<reference evidence="5" key="1">
    <citation type="journal article" date="2019" name="Int. J. Syst. Evol. Microbiol.">
        <title>The Global Catalogue of Microorganisms (GCM) 10K type strain sequencing project: providing services to taxonomists for standard genome sequencing and annotation.</title>
        <authorList>
            <consortium name="The Broad Institute Genomics Platform"/>
            <consortium name="The Broad Institute Genome Sequencing Center for Infectious Disease"/>
            <person name="Wu L."/>
            <person name="Ma J."/>
        </authorList>
    </citation>
    <scope>NUCLEOTIDE SEQUENCE [LARGE SCALE GENOMIC DNA]</scope>
    <source>
        <strain evidence="5">JCM 10696</strain>
    </source>
</reference>
<feature type="domain" description="Gamma-glutamylcyclotransferase AIG2-like" evidence="3">
    <location>
        <begin position="29"/>
        <end position="124"/>
    </location>
</feature>
<gene>
    <name evidence="4" type="ORF">GCM10009550_08610</name>
</gene>
<keyword evidence="1" id="KW-0808">Transferase</keyword>
<evidence type="ECO:0000256" key="1">
    <source>
        <dbReference type="ARBA" id="ARBA00022679"/>
    </source>
</evidence>
<dbReference type="InterPro" id="IPR036568">
    <property type="entry name" value="GGCT-like_sf"/>
</dbReference>
<dbReference type="InterPro" id="IPR013024">
    <property type="entry name" value="GGCT-like"/>
</dbReference>
<protein>
    <recommendedName>
        <fullName evidence="2">Putative gamma-glutamylcyclotransferase</fullName>
    </recommendedName>
</protein>
<dbReference type="InterPro" id="IPR045038">
    <property type="entry name" value="AIG2-like"/>
</dbReference>
<dbReference type="PANTHER" id="PTHR31544:SF2">
    <property type="entry name" value="AIG2-LIKE PROTEIN D"/>
    <property type="match status" value="1"/>
</dbReference>
<dbReference type="EMBL" id="BAAAHH010000002">
    <property type="protein sequence ID" value="GAA0939806.1"/>
    <property type="molecule type" value="Genomic_DNA"/>
</dbReference>
<keyword evidence="5" id="KW-1185">Reference proteome</keyword>
<dbReference type="CDD" id="cd06661">
    <property type="entry name" value="GGCT_like"/>
    <property type="match status" value="1"/>
</dbReference>
<accession>A0ABP4AU70</accession>
<comment type="caution">
    <text evidence="4">The sequence shown here is derived from an EMBL/GenBank/DDBJ whole genome shotgun (WGS) entry which is preliminary data.</text>
</comment>
<dbReference type="Pfam" id="PF06094">
    <property type="entry name" value="GGACT"/>
    <property type="match status" value="1"/>
</dbReference>
<sequence>MPYTEPRSPQPNSPSFTPQDRLSVAPDVLFVYGPLQFPEILFALLGRVPSLIPAQAPGWRATALPNHVYPGLITAIATAPGCLITDLSPQEWRLLDAFEDPLYDLHQLTLSNGRHGWAYVCGPETEILPAPWSPEEFGQRHLATYVDRCAAWRRHYESRQAG</sequence>